<evidence type="ECO:0000313" key="3">
    <source>
        <dbReference type="Proteomes" id="UP000034591"/>
    </source>
</evidence>
<evidence type="ECO:0000313" key="2">
    <source>
        <dbReference type="EMBL" id="KKQ35995.1"/>
    </source>
</evidence>
<dbReference type="STRING" id="1618545.US53_C0067G0008"/>
<accession>A0A0G0HBQ9</accession>
<keyword evidence="1" id="KW-0472">Membrane</keyword>
<gene>
    <name evidence="2" type="ORF">US53_C0067G0008</name>
</gene>
<organism evidence="2 3">
    <name type="scientific">Candidatus Woesebacteria bacterium GW2011_GWA1_37_7</name>
    <dbReference type="NCBI Taxonomy" id="1618545"/>
    <lineage>
        <taxon>Bacteria</taxon>
        <taxon>Candidatus Woeseibacteriota</taxon>
    </lineage>
</organism>
<reference evidence="2 3" key="1">
    <citation type="journal article" date="2015" name="Nature">
        <title>rRNA introns, odd ribosomes, and small enigmatic genomes across a large radiation of phyla.</title>
        <authorList>
            <person name="Brown C.T."/>
            <person name="Hug L.A."/>
            <person name="Thomas B.C."/>
            <person name="Sharon I."/>
            <person name="Castelle C.J."/>
            <person name="Singh A."/>
            <person name="Wilkins M.J."/>
            <person name="Williams K.H."/>
            <person name="Banfield J.F."/>
        </authorList>
    </citation>
    <scope>NUCLEOTIDE SEQUENCE [LARGE SCALE GENOMIC DNA]</scope>
</reference>
<dbReference type="InterPro" id="IPR036439">
    <property type="entry name" value="Dockerin_dom_sf"/>
</dbReference>
<dbReference type="SUPFAM" id="SSF63446">
    <property type="entry name" value="Type I dockerin domain"/>
    <property type="match status" value="1"/>
</dbReference>
<dbReference type="PROSITE" id="PS00018">
    <property type="entry name" value="EF_HAND_1"/>
    <property type="match status" value="1"/>
</dbReference>
<name>A0A0G0HBQ9_9BACT</name>
<keyword evidence="1" id="KW-1133">Transmembrane helix</keyword>
<dbReference type="Proteomes" id="UP000034591">
    <property type="component" value="Unassembled WGS sequence"/>
</dbReference>
<dbReference type="Gene3D" id="1.10.1330.10">
    <property type="entry name" value="Dockerin domain"/>
    <property type="match status" value="1"/>
</dbReference>
<evidence type="ECO:0000256" key="1">
    <source>
        <dbReference type="SAM" id="Phobius"/>
    </source>
</evidence>
<dbReference type="AlphaFoldDB" id="A0A0G0HBQ9"/>
<dbReference type="InterPro" id="IPR018247">
    <property type="entry name" value="EF_Hand_1_Ca_BS"/>
</dbReference>
<comment type="caution">
    <text evidence="2">The sequence shown here is derived from an EMBL/GenBank/DDBJ whole genome shotgun (WGS) entry which is preliminary data.</text>
</comment>
<dbReference type="EMBL" id="LBTI01000067">
    <property type="protein sequence ID" value="KKQ35995.1"/>
    <property type="molecule type" value="Genomic_DNA"/>
</dbReference>
<feature type="transmembrane region" description="Helical" evidence="1">
    <location>
        <begin position="28"/>
        <end position="49"/>
    </location>
</feature>
<keyword evidence="1" id="KW-0812">Transmembrane</keyword>
<proteinExistence type="predicted"/>
<dbReference type="GO" id="GO:0000272">
    <property type="term" value="P:polysaccharide catabolic process"/>
    <property type="evidence" value="ECO:0007669"/>
    <property type="project" value="InterPro"/>
</dbReference>
<protein>
    <recommendedName>
        <fullName evidence="4">Dockerin domain-containing protein</fullName>
    </recommendedName>
</protein>
<evidence type="ECO:0008006" key="4">
    <source>
        <dbReference type="Google" id="ProtNLM"/>
    </source>
</evidence>
<sequence>MLPESENDISKKEDGFGASNLVKLSSDFFVPFLSLFLLLLGLALILTNVGNPQLLRSKAALSTNPVSWDTQFVKLTASDFFILVGGKRFSAKDIQLSRLASDPGDRNYTTFEAGWMENGVEMRLYMNFRADNQNWWAYEIKTYDGNSPGDWKIFTKIAPYFKTPLGQTFVSDVVGLTSDDGTASIYFKDLFLEAFANSEPISANYTLTPPPGTDINMQITTSLANPEYGVSAKLYDKNGNIVSDQSDYRYEWNVEFPNIASVSLDSTCLSGMVPPCPDTHAVFRALEPGSTKIKLDVKKISLNQYIASTYWNFNVSYALFSGAPIAPSNISFFTEINPRAKGTNINLTWKDNSSDENGFLLSWTIQGSDSGSYIKDSAGSSNVPLLTIPCKTTETIYYATAMAIALNDSGTSSPAYGDASVKVPACASFEDQAFGDPRADINGDGVVNILDYVILFENFGKRVRPL</sequence>